<sequence>DGPHCKAVFSLQNSSVCGLQFANHGVKLAVGYEHGQVAMLDTTTSSVLFLTSSESDTSSAVVSLNAKFSDTSCLNIPQEPVSDISDNSGKGLVFIMTRDAHLVAIDSETGNMVYATSELSAEKLQSHSPQKNDSGMQANIQSENTQDNVETTTTIDNSYFAQIVLNSLVLLCSESELSLQSLSSMIEGSNKYTRKVDLVKRCCWTNIFKKDDKERVLVVLYQTGDIELR</sequence>
<dbReference type="PANTHER" id="PTHR10241">
    <property type="entry name" value="LETHAL 2 GIANT LARVAE PROTEIN"/>
    <property type="match status" value="1"/>
</dbReference>
<dbReference type="GO" id="GO:0005096">
    <property type="term" value="F:GTPase activator activity"/>
    <property type="evidence" value="ECO:0007669"/>
    <property type="project" value="TreeGrafter"/>
</dbReference>
<name>A0A392MTX8_9FABA</name>
<keyword evidence="2" id="KW-1185">Reference proteome</keyword>
<dbReference type="GO" id="GO:0005886">
    <property type="term" value="C:plasma membrane"/>
    <property type="evidence" value="ECO:0007669"/>
    <property type="project" value="TreeGrafter"/>
</dbReference>
<accession>A0A392MTX8</accession>
<dbReference type="InterPro" id="IPR036322">
    <property type="entry name" value="WD40_repeat_dom_sf"/>
</dbReference>
<comment type="caution">
    <text evidence="1">The sequence shown here is derived from an EMBL/GenBank/DDBJ whole genome shotgun (WGS) entry which is preliminary data.</text>
</comment>
<dbReference type="Proteomes" id="UP000265520">
    <property type="component" value="Unassembled WGS sequence"/>
</dbReference>
<dbReference type="GO" id="GO:0005737">
    <property type="term" value="C:cytoplasm"/>
    <property type="evidence" value="ECO:0007669"/>
    <property type="project" value="TreeGrafter"/>
</dbReference>
<dbReference type="SUPFAM" id="SSF50978">
    <property type="entry name" value="WD40 repeat-like"/>
    <property type="match status" value="1"/>
</dbReference>
<dbReference type="GO" id="GO:0045159">
    <property type="term" value="F:myosin II binding"/>
    <property type="evidence" value="ECO:0007669"/>
    <property type="project" value="TreeGrafter"/>
</dbReference>
<dbReference type="GO" id="GO:0006887">
    <property type="term" value="P:exocytosis"/>
    <property type="evidence" value="ECO:0007669"/>
    <property type="project" value="TreeGrafter"/>
</dbReference>
<dbReference type="AlphaFoldDB" id="A0A392MTX8"/>
<dbReference type="EMBL" id="LXQA010018266">
    <property type="protein sequence ID" value="MCH90419.1"/>
    <property type="molecule type" value="Genomic_DNA"/>
</dbReference>
<dbReference type="GO" id="GO:0019905">
    <property type="term" value="F:syntaxin binding"/>
    <property type="evidence" value="ECO:0007669"/>
    <property type="project" value="TreeGrafter"/>
</dbReference>
<dbReference type="PANTHER" id="PTHR10241:SF38">
    <property type="entry name" value="TRANSDUCIN FAMILY PROTEIN _ WD-40 REPEAT FAMILY PROTEIN"/>
    <property type="match status" value="1"/>
</dbReference>
<organism evidence="1 2">
    <name type="scientific">Trifolium medium</name>
    <dbReference type="NCBI Taxonomy" id="97028"/>
    <lineage>
        <taxon>Eukaryota</taxon>
        <taxon>Viridiplantae</taxon>
        <taxon>Streptophyta</taxon>
        <taxon>Embryophyta</taxon>
        <taxon>Tracheophyta</taxon>
        <taxon>Spermatophyta</taxon>
        <taxon>Magnoliopsida</taxon>
        <taxon>eudicotyledons</taxon>
        <taxon>Gunneridae</taxon>
        <taxon>Pentapetalae</taxon>
        <taxon>rosids</taxon>
        <taxon>fabids</taxon>
        <taxon>Fabales</taxon>
        <taxon>Fabaceae</taxon>
        <taxon>Papilionoideae</taxon>
        <taxon>50 kb inversion clade</taxon>
        <taxon>NPAAA clade</taxon>
        <taxon>Hologalegina</taxon>
        <taxon>IRL clade</taxon>
        <taxon>Trifolieae</taxon>
        <taxon>Trifolium</taxon>
    </lineage>
</organism>
<evidence type="ECO:0000313" key="1">
    <source>
        <dbReference type="EMBL" id="MCH90419.1"/>
    </source>
</evidence>
<proteinExistence type="predicted"/>
<feature type="non-terminal residue" evidence="1">
    <location>
        <position position="1"/>
    </location>
</feature>
<gene>
    <name evidence="1" type="ORF">A2U01_0011334</name>
</gene>
<dbReference type="GO" id="GO:0006893">
    <property type="term" value="P:Golgi to plasma membrane transport"/>
    <property type="evidence" value="ECO:0007669"/>
    <property type="project" value="TreeGrafter"/>
</dbReference>
<protein>
    <submittedName>
        <fullName evidence="1">Syntaxin-binding protein 5-like protein</fullName>
    </submittedName>
</protein>
<evidence type="ECO:0000313" key="2">
    <source>
        <dbReference type="Proteomes" id="UP000265520"/>
    </source>
</evidence>
<reference evidence="1 2" key="1">
    <citation type="journal article" date="2018" name="Front. Plant Sci.">
        <title>Red Clover (Trifolium pratense) and Zigzag Clover (T. medium) - A Picture of Genomic Similarities and Differences.</title>
        <authorList>
            <person name="Dluhosova J."/>
            <person name="Istvanek J."/>
            <person name="Nedelnik J."/>
            <person name="Repkova J."/>
        </authorList>
    </citation>
    <scope>NUCLEOTIDE SEQUENCE [LARGE SCALE GENOMIC DNA]</scope>
    <source>
        <strain evidence="2">cv. 10/8</strain>
        <tissue evidence="1">Leaf</tissue>
    </source>
</reference>